<dbReference type="InterPro" id="IPR050570">
    <property type="entry name" value="Cell_wall_metabolism_enzyme"/>
</dbReference>
<organism evidence="2 3">
    <name type="scientific">Candidatus Uhrbacteria bacterium GW2011_GWF2_46_218</name>
    <dbReference type="NCBI Taxonomy" id="1619001"/>
    <lineage>
        <taxon>Bacteria</taxon>
        <taxon>Candidatus Uhriibacteriota</taxon>
    </lineage>
</organism>
<feature type="domain" description="M23ase beta-sheet core" evidence="1">
    <location>
        <begin position="78"/>
        <end position="177"/>
    </location>
</feature>
<evidence type="ECO:0000259" key="1">
    <source>
        <dbReference type="Pfam" id="PF01551"/>
    </source>
</evidence>
<dbReference type="PANTHER" id="PTHR21666">
    <property type="entry name" value="PEPTIDASE-RELATED"/>
    <property type="match status" value="1"/>
</dbReference>
<dbReference type="GO" id="GO:0004222">
    <property type="term" value="F:metalloendopeptidase activity"/>
    <property type="evidence" value="ECO:0007669"/>
    <property type="project" value="TreeGrafter"/>
</dbReference>
<dbReference type="InterPro" id="IPR016047">
    <property type="entry name" value="M23ase_b-sheet_dom"/>
</dbReference>
<reference evidence="2 3" key="1">
    <citation type="journal article" date="2015" name="Nature">
        <title>rRNA introns, odd ribosomes, and small enigmatic genomes across a large radiation of phyla.</title>
        <authorList>
            <person name="Brown C.T."/>
            <person name="Hug L.A."/>
            <person name="Thomas B.C."/>
            <person name="Sharon I."/>
            <person name="Castelle C.J."/>
            <person name="Singh A."/>
            <person name="Wilkins M.J."/>
            <person name="Williams K.H."/>
            <person name="Banfield J.F."/>
        </authorList>
    </citation>
    <scope>NUCLEOTIDE SEQUENCE [LARGE SCALE GENOMIC DNA]</scope>
</reference>
<gene>
    <name evidence="2" type="ORF">UX45_C0028G0001</name>
</gene>
<dbReference type="PANTHER" id="PTHR21666:SF270">
    <property type="entry name" value="MUREIN HYDROLASE ACTIVATOR ENVC"/>
    <property type="match status" value="1"/>
</dbReference>
<dbReference type="Pfam" id="PF01551">
    <property type="entry name" value="Peptidase_M23"/>
    <property type="match status" value="1"/>
</dbReference>
<protein>
    <submittedName>
        <fullName evidence="2">Peptidase, M23 family</fullName>
    </submittedName>
</protein>
<dbReference type="Proteomes" id="UP000034705">
    <property type="component" value="Unassembled WGS sequence"/>
</dbReference>
<dbReference type="InterPro" id="IPR011055">
    <property type="entry name" value="Dup_hybrid_motif"/>
</dbReference>
<dbReference type="SUPFAM" id="SSF51261">
    <property type="entry name" value="Duplicated hybrid motif"/>
    <property type="match status" value="1"/>
</dbReference>
<evidence type="ECO:0000313" key="2">
    <source>
        <dbReference type="EMBL" id="KKU31420.1"/>
    </source>
</evidence>
<proteinExistence type="predicted"/>
<accession>A0A0G1SDQ1</accession>
<dbReference type="Gene3D" id="2.70.70.10">
    <property type="entry name" value="Glucose Permease (Domain IIA)"/>
    <property type="match status" value="1"/>
</dbReference>
<evidence type="ECO:0000313" key="3">
    <source>
        <dbReference type="Proteomes" id="UP000034705"/>
    </source>
</evidence>
<dbReference type="CDD" id="cd12797">
    <property type="entry name" value="M23_peptidase"/>
    <property type="match status" value="1"/>
</dbReference>
<dbReference type="EMBL" id="LCMG01000028">
    <property type="protein sequence ID" value="KKU31420.1"/>
    <property type="molecule type" value="Genomic_DNA"/>
</dbReference>
<sequence>MEELQLIAQHSLWHDGEKSRGQYLCPIPATPWKAGRWSLRSWKNFAQVKNIPEDQLYECHGIWCARSPQSHVGPYLHAIDFLIPDGTPILAAQSGSVERFSDENNVWGDDPEFRDSVNFIDIRHAFGEVTEYCHLKKGSIRARGIKVGDFVKCGQIIGETGKTGWTDRDHLHFIVFRDDEGNPDNPLQGRKFKSLSIRFLSH</sequence>
<dbReference type="AlphaFoldDB" id="A0A0G1SDQ1"/>
<comment type="caution">
    <text evidence="2">The sequence shown here is derived from an EMBL/GenBank/DDBJ whole genome shotgun (WGS) entry which is preliminary data.</text>
</comment>
<name>A0A0G1SDQ1_9BACT</name>